<dbReference type="InterPro" id="IPR046347">
    <property type="entry name" value="bZIP_sf"/>
</dbReference>
<evidence type="ECO:0000256" key="6">
    <source>
        <dbReference type="ARBA" id="ARBA00023242"/>
    </source>
</evidence>
<dbReference type="HOGENOM" id="CLU_036934_3_0_1"/>
<dbReference type="CDD" id="cd14688">
    <property type="entry name" value="bZIP_YAP"/>
    <property type="match status" value="1"/>
</dbReference>
<evidence type="ECO:0008006" key="10">
    <source>
        <dbReference type="Google" id="ProtNLM"/>
    </source>
</evidence>
<dbReference type="GO" id="GO:0001228">
    <property type="term" value="F:DNA-binding transcription activator activity, RNA polymerase II-specific"/>
    <property type="evidence" value="ECO:0007669"/>
    <property type="project" value="TreeGrafter"/>
</dbReference>
<evidence type="ECO:0000256" key="7">
    <source>
        <dbReference type="SAM" id="MobiDB-lite"/>
    </source>
</evidence>
<gene>
    <name evidence="8" type="ORF">GLAREA_07125</name>
</gene>
<accession>S3D6J0</accession>
<organism evidence="8 9">
    <name type="scientific">Glarea lozoyensis (strain ATCC 20868 / MF5171)</name>
    <dbReference type="NCBI Taxonomy" id="1116229"/>
    <lineage>
        <taxon>Eukaryota</taxon>
        <taxon>Fungi</taxon>
        <taxon>Dikarya</taxon>
        <taxon>Ascomycota</taxon>
        <taxon>Pezizomycotina</taxon>
        <taxon>Leotiomycetes</taxon>
        <taxon>Helotiales</taxon>
        <taxon>Helotiaceae</taxon>
        <taxon>Glarea</taxon>
    </lineage>
</organism>
<dbReference type="GeneID" id="19466178"/>
<dbReference type="OMA" id="LCMANAP"/>
<dbReference type="AlphaFoldDB" id="S3D6J0"/>
<feature type="region of interest" description="Disordered" evidence="7">
    <location>
        <begin position="169"/>
        <end position="219"/>
    </location>
</feature>
<protein>
    <recommendedName>
        <fullName evidence="10">BZIP domain-containing protein</fullName>
    </recommendedName>
</protein>
<dbReference type="KEGG" id="glz:GLAREA_07125"/>
<sequence>MPRSLRSITKSVSLIANETTDGASAALNAKQHRRAQVRKAQIEHRQRKANYVKHLEQDIIDLREMIAAAETEAILTQQENEGIRNAMHSAQIPVSVASVVLQIATAQAPSFTFQSDNDPAQLASQSLNINTSVTSQPLPLDEELAWLSQGSGSSIVSTIFDEMLSQTILKVNPPPGSNNGTGTRPSPRSGNSPHVRSRSGASFGYGRSPSAGPPRHRRGASLQLVKKEEVDVSTFAVNFILALEHPCRTHFHASSENFDPEGDPSGHELLASTVLYHNAPASVFPTLSAAVPVPSWTIPSSSASTLQKLEEMSRSLPKQDWEVTPVQAWFLMVDRYGIEKVVNGEGVEKMRQGLAQLVECFAFGAVMDESRFWEVVQNALGDGSGGLGQGDGFGGAI</sequence>
<comment type="subcellular location">
    <subcellularLocation>
        <location evidence="1">Nucleus</location>
    </subcellularLocation>
</comment>
<comment type="similarity">
    <text evidence="2">Belongs to the bZIP family.</text>
</comment>
<dbReference type="eggNOG" id="ENOG502SPRN">
    <property type="taxonomic scope" value="Eukaryota"/>
</dbReference>
<dbReference type="EMBL" id="KE145357">
    <property type="protein sequence ID" value="EPE34112.1"/>
    <property type="molecule type" value="Genomic_DNA"/>
</dbReference>
<feature type="compositionally biased region" description="Polar residues" evidence="7">
    <location>
        <begin position="177"/>
        <end position="194"/>
    </location>
</feature>
<dbReference type="Gene3D" id="1.20.5.170">
    <property type="match status" value="1"/>
</dbReference>
<proteinExistence type="inferred from homology"/>
<keyword evidence="4" id="KW-0238">DNA-binding</keyword>
<dbReference type="PANTHER" id="PTHR40621:SF11">
    <property type="entry name" value="TRANSCRIPTION FACTOR KAPC-RELATED"/>
    <property type="match status" value="1"/>
</dbReference>
<evidence type="ECO:0000313" key="8">
    <source>
        <dbReference type="EMBL" id="EPE34112.1"/>
    </source>
</evidence>
<evidence type="ECO:0000256" key="4">
    <source>
        <dbReference type="ARBA" id="ARBA00023125"/>
    </source>
</evidence>
<dbReference type="InterPro" id="IPR050936">
    <property type="entry name" value="AP-1-like"/>
</dbReference>
<dbReference type="Proteomes" id="UP000016922">
    <property type="component" value="Unassembled WGS sequence"/>
</dbReference>
<keyword evidence="9" id="KW-1185">Reference proteome</keyword>
<dbReference type="SUPFAM" id="SSF57959">
    <property type="entry name" value="Leucine zipper domain"/>
    <property type="match status" value="1"/>
</dbReference>
<keyword evidence="6" id="KW-0539">Nucleus</keyword>
<evidence type="ECO:0000256" key="3">
    <source>
        <dbReference type="ARBA" id="ARBA00023015"/>
    </source>
</evidence>
<keyword evidence="5" id="KW-0804">Transcription</keyword>
<evidence type="ECO:0000256" key="5">
    <source>
        <dbReference type="ARBA" id="ARBA00023163"/>
    </source>
</evidence>
<dbReference type="OrthoDB" id="5218140at2759"/>
<dbReference type="RefSeq" id="XP_008079264.1">
    <property type="nucleotide sequence ID" value="XM_008081073.1"/>
</dbReference>
<dbReference type="GO" id="GO:0000976">
    <property type="term" value="F:transcription cis-regulatory region binding"/>
    <property type="evidence" value="ECO:0007669"/>
    <property type="project" value="InterPro"/>
</dbReference>
<evidence type="ECO:0000256" key="1">
    <source>
        <dbReference type="ARBA" id="ARBA00004123"/>
    </source>
</evidence>
<reference evidence="8 9" key="1">
    <citation type="journal article" date="2013" name="BMC Genomics">
        <title>Genomics-driven discovery of the pneumocandin biosynthetic gene cluster in the fungus Glarea lozoyensis.</title>
        <authorList>
            <person name="Chen L."/>
            <person name="Yue Q."/>
            <person name="Zhang X."/>
            <person name="Xiang M."/>
            <person name="Wang C."/>
            <person name="Li S."/>
            <person name="Che Y."/>
            <person name="Ortiz-Lopez F.J."/>
            <person name="Bills G.F."/>
            <person name="Liu X."/>
            <person name="An Z."/>
        </authorList>
    </citation>
    <scope>NUCLEOTIDE SEQUENCE [LARGE SCALE GENOMIC DNA]</scope>
    <source>
        <strain evidence="9">ATCC 20868 / MF5171</strain>
    </source>
</reference>
<dbReference type="GO" id="GO:0090575">
    <property type="term" value="C:RNA polymerase II transcription regulator complex"/>
    <property type="evidence" value="ECO:0007669"/>
    <property type="project" value="TreeGrafter"/>
</dbReference>
<keyword evidence="3" id="KW-0805">Transcription regulation</keyword>
<dbReference type="PANTHER" id="PTHR40621">
    <property type="entry name" value="TRANSCRIPTION FACTOR KAPC-RELATED"/>
    <property type="match status" value="1"/>
</dbReference>
<evidence type="ECO:0000313" key="9">
    <source>
        <dbReference type="Proteomes" id="UP000016922"/>
    </source>
</evidence>
<name>S3D6J0_GLAL2</name>
<evidence type="ECO:0000256" key="2">
    <source>
        <dbReference type="ARBA" id="ARBA00007163"/>
    </source>
</evidence>